<evidence type="ECO:0000256" key="3">
    <source>
        <dbReference type="RuleBase" id="RU003457"/>
    </source>
</evidence>
<dbReference type="Pfam" id="PF02678">
    <property type="entry name" value="Pirin"/>
    <property type="match status" value="1"/>
</dbReference>
<accession>A0A1X7ARP3</accession>
<feature type="binding site" evidence="2">
    <location>
        <position position="101"/>
    </location>
    <ligand>
        <name>Fe cation</name>
        <dbReference type="ChEBI" id="CHEBI:24875"/>
    </ligand>
</feature>
<dbReference type="PANTHER" id="PTHR43212:SF3">
    <property type="entry name" value="QUERCETIN 2,3-DIOXYGENASE"/>
    <property type="match status" value="1"/>
</dbReference>
<dbReference type="Gene3D" id="2.60.120.10">
    <property type="entry name" value="Jelly Rolls"/>
    <property type="match status" value="2"/>
</dbReference>
<evidence type="ECO:0000259" key="5">
    <source>
        <dbReference type="Pfam" id="PF17954"/>
    </source>
</evidence>
<name>A0A1X7ARP3_9GAMM</name>
<reference evidence="6 7" key="1">
    <citation type="submission" date="2017-03" db="EMBL/GenBank/DDBJ databases">
        <authorList>
            <person name="Afonso C.L."/>
            <person name="Miller P.J."/>
            <person name="Scott M.A."/>
            <person name="Spackman E."/>
            <person name="Goraichik I."/>
            <person name="Dimitrov K.M."/>
            <person name="Suarez D.L."/>
            <person name="Swayne D.E."/>
        </authorList>
    </citation>
    <scope>NUCLEOTIDE SEQUENCE [LARGE SCALE GENOMIC DNA]</scope>
    <source>
        <strain evidence="6">SB41UT1</strain>
    </source>
</reference>
<evidence type="ECO:0000256" key="2">
    <source>
        <dbReference type="PIRSR" id="PIRSR006232-1"/>
    </source>
</evidence>
<dbReference type="InterPro" id="IPR041602">
    <property type="entry name" value="Quercetinase_C"/>
</dbReference>
<feature type="domain" description="Quercetin 2,3-dioxygenase C-terminal cupin" evidence="5">
    <location>
        <begin position="144"/>
        <end position="230"/>
    </location>
</feature>
<proteinExistence type="inferred from homology"/>
<protein>
    <submittedName>
        <fullName evidence="6">Quercetin 2,3-dioxygenase</fullName>
        <ecNumber evidence="6">1.13.11.24</ecNumber>
    </submittedName>
</protein>
<dbReference type="GO" id="GO:0008127">
    <property type="term" value="F:quercetin 2,3-dioxygenase activity"/>
    <property type="evidence" value="ECO:0007669"/>
    <property type="project" value="UniProtKB-EC"/>
</dbReference>
<dbReference type="Proteomes" id="UP000196573">
    <property type="component" value="Unassembled WGS sequence"/>
</dbReference>
<keyword evidence="2" id="KW-0408">Iron</keyword>
<evidence type="ECO:0000313" key="6">
    <source>
        <dbReference type="EMBL" id="SMA50769.1"/>
    </source>
</evidence>
<comment type="similarity">
    <text evidence="1 3">Belongs to the pirin family.</text>
</comment>
<dbReference type="InterPro" id="IPR012093">
    <property type="entry name" value="Pirin"/>
</dbReference>
<feature type="binding site" evidence="2">
    <location>
        <position position="59"/>
    </location>
    <ligand>
        <name>Fe cation</name>
        <dbReference type="ChEBI" id="CHEBI:24875"/>
    </ligand>
</feature>
<sequence>MLTLRKAQDRGRAQFGWLDSRHTFSFGHYYDPEQMGFSALRVINDDVVAGGAGFDTHSHQNMEIISYVLEGVMEHKDSEGNRQSLPAGEFQLMSAGRGISHSEYNVSQSDKLRFLQIWIEPDVYGTQPGYQQKNFGSHSGLTTVISPSGEQGSLTIRQDASLHQLILEPGQNHHLAITDQRRVYLHQVRGEVQADDALIQSGDGARVEQESTLLITNTSDKKTLTLIFDLP</sequence>
<dbReference type="CDD" id="cd02910">
    <property type="entry name" value="cupin_Yhhw_N"/>
    <property type="match status" value="1"/>
</dbReference>
<dbReference type="EC" id="1.13.11.24" evidence="6"/>
<dbReference type="Pfam" id="PF17954">
    <property type="entry name" value="Pirin_C_2"/>
    <property type="match status" value="1"/>
</dbReference>
<keyword evidence="7" id="KW-1185">Reference proteome</keyword>
<dbReference type="PANTHER" id="PTHR43212">
    <property type="entry name" value="QUERCETIN 2,3-DIOXYGENASE"/>
    <property type="match status" value="1"/>
</dbReference>
<dbReference type="EMBL" id="FWPT01000016">
    <property type="protein sequence ID" value="SMA50769.1"/>
    <property type="molecule type" value="Genomic_DNA"/>
</dbReference>
<comment type="cofactor">
    <cofactor evidence="2">
        <name>Fe cation</name>
        <dbReference type="ChEBI" id="CHEBI:24875"/>
    </cofactor>
    <text evidence="2">Binds 1 Fe cation per subunit.</text>
</comment>
<dbReference type="InterPro" id="IPR003829">
    <property type="entry name" value="Pirin_N_dom"/>
</dbReference>
<dbReference type="AlphaFoldDB" id="A0A1X7ARP3"/>
<dbReference type="PIRSF" id="PIRSF006232">
    <property type="entry name" value="Pirin"/>
    <property type="match status" value="1"/>
</dbReference>
<dbReference type="InterPro" id="IPR011051">
    <property type="entry name" value="RmlC_Cupin_sf"/>
</dbReference>
<evidence type="ECO:0000259" key="4">
    <source>
        <dbReference type="Pfam" id="PF02678"/>
    </source>
</evidence>
<dbReference type="RefSeq" id="WP_087113207.1">
    <property type="nucleotide sequence ID" value="NZ_CBCSCN010000018.1"/>
</dbReference>
<feature type="binding site" evidence="2">
    <location>
        <position position="57"/>
    </location>
    <ligand>
        <name>Fe cation</name>
        <dbReference type="ChEBI" id="CHEBI:24875"/>
    </ligand>
</feature>
<keyword evidence="6" id="KW-0223">Dioxygenase</keyword>
<evidence type="ECO:0000313" key="7">
    <source>
        <dbReference type="Proteomes" id="UP000196573"/>
    </source>
</evidence>
<dbReference type="SUPFAM" id="SSF51182">
    <property type="entry name" value="RmlC-like cupins"/>
    <property type="match status" value="1"/>
</dbReference>
<feature type="binding site" evidence="2">
    <location>
        <position position="103"/>
    </location>
    <ligand>
        <name>Fe cation</name>
        <dbReference type="ChEBI" id="CHEBI:24875"/>
    </ligand>
</feature>
<gene>
    <name evidence="6" type="primary">yhhW</name>
    <name evidence="6" type="ORF">EHSB41UT_04586</name>
</gene>
<keyword evidence="2" id="KW-0479">Metal-binding</keyword>
<dbReference type="OrthoDB" id="9780903at2"/>
<organism evidence="6 7">
    <name type="scientific">Parendozoicomonas haliclonae</name>
    <dbReference type="NCBI Taxonomy" id="1960125"/>
    <lineage>
        <taxon>Bacteria</taxon>
        <taxon>Pseudomonadati</taxon>
        <taxon>Pseudomonadota</taxon>
        <taxon>Gammaproteobacteria</taxon>
        <taxon>Oceanospirillales</taxon>
        <taxon>Endozoicomonadaceae</taxon>
        <taxon>Parendozoicomonas</taxon>
    </lineage>
</organism>
<evidence type="ECO:0000256" key="1">
    <source>
        <dbReference type="ARBA" id="ARBA00008416"/>
    </source>
</evidence>
<dbReference type="InterPro" id="IPR014710">
    <property type="entry name" value="RmlC-like_jellyroll"/>
</dbReference>
<keyword evidence="6" id="KW-0560">Oxidoreductase</keyword>
<feature type="domain" description="Pirin N-terminal" evidence="4">
    <location>
        <begin position="11"/>
        <end position="119"/>
    </location>
</feature>
<dbReference type="GO" id="GO:0046872">
    <property type="term" value="F:metal ion binding"/>
    <property type="evidence" value="ECO:0007669"/>
    <property type="project" value="UniProtKB-KW"/>
</dbReference>